<dbReference type="InterPro" id="IPR009947">
    <property type="entry name" value="NDUA7"/>
</dbReference>
<name>A0A224XZI2_9HEMI</name>
<dbReference type="AlphaFoldDB" id="A0A224XZI2"/>
<accession>A0A224XZI2</accession>
<protein>
    <submittedName>
        <fullName evidence="2">Uncharacterized protein</fullName>
    </submittedName>
</protein>
<dbReference type="Pfam" id="PF07347">
    <property type="entry name" value="CI-B14_5a"/>
    <property type="match status" value="1"/>
</dbReference>
<dbReference type="GO" id="GO:0005743">
    <property type="term" value="C:mitochondrial inner membrane"/>
    <property type="evidence" value="ECO:0007669"/>
    <property type="project" value="InterPro"/>
</dbReference>
<proteinExistence type="predicted"/>
<evidence type="ECO:0000313" key="2">
    <source>
        <dbReference type="EMBL" id="JAW15478.1"/>
    </source>
</evidence>
<organism evidence="2">
    <name type="scientific">Panstrongylus lignarius</name>
    <dbReference type="NCBI Taxonomy" id="156445"/>
    <lineage>
        <taxon>Eukaryota</taxon>
        <taxon>Metazoa</taxon>
        <taxon>Ecdysozoa</taxon>
        <taxon>Arthropoda</taxon>
        <taxon>Hexapoda</taxon>
        <taxon>Insecta</taxon>
        <taxon>Pterygota</taxon>
        <taxon>Neoptera</taxon>
        <taxon>Paraneoptera</taxon>
        <taxon>Hemiptera</taxon>
        <taxon>Heteroptera</taxon>
        <taxon>Panheteroptera</taxon>
        <taxon>Cimicomorpha</taxon>
        <taxon>Reduviidae</taxon>
        <taxon>Triatominae</taxon>
        <taxon>Panstrongylus</taxon>
    </lineage>
</organism>
<reference evidence="2" key="1">
    <citation type="journal article" date="2018" name="PLoS Negl. Trop. Dis.">
        <title>An insight into the salivary gland and fat body transcriptome of Panstrongylus lignarius (Hemiptera: Heteroptera), the main vector of Chagas disease in Peru.</title>
        <authorList>
            <person name="Nevoa J.C."/>
            <person name="Mendes M.T."/>
            <person name="da Silva M.V."/>
            <person name="Soares S.C."/>
            <person name="Oliveira C.J.F."/>
            <person name="Ribeiro J.M.C."/>
        </authorList>
    </citation>
    <scope>NUCLEOTIDE SEQUENCE</scope>
</reference>
<sequence>MAAVERRLPSGIIKMWRQFLLGYDRTENHRYTDEMSSRSPPLPDLPPGPNHRLFDENNLKEEKQSHSQKDPVVHKLAEGRSC</sequence>
<dbReference type="EMBL" id="GFTR01000948">
    <property type="protein sequence ID" value="JAW15478.1"/>
    <property type="molecule type" value="Transcribed_RNA"/>
</dbReference>
<evidence type="ECO:0000256" key="1">
    <source>
        <dbReference type="SAM" id="MobiDB-lite"/>
    </source>
</evidence>
<feature type="compositionally biased region" description="Pro residues" evidence="1">
    <location>
        <begin position="40"/>
        <end position="49"/>
    </location>
</feature>
<feature type="compositionally biased region" description="Basic and acidic residues" evidence="1">
    <location>
        <begin position="52"/>
        <end position="82"/>
    </location>
</feature>
<feature type="region of interest" description="Disordered" evidence="1">
    <location>
        <begin position="31"/>
        <end position="82"/>
    </location>
</feature>
<dbReference type="GO" id="GO:0042773">
    <property type="term" value="P:ATP synthesis coupled electron transport"/>
    <property type="evidence" value="ECO:0007669"/>
    <property type="project" value="InterPro"/>
</dbReference>